<keyword evidence="7" id="KW-1185">Reference proteome</keyword>
<dbReference type="Proteomes" id="UP000187455">
    <property type="component" value="Unassembled WGS sequence"/>
</dbReference>
<dbReference type="PANTHER" id="PTHR28082:SF2">
    <property type="entry name" value="CHY-TYPE DOMAIN-CONTAINING PROTEIN"/>
    <property type="match status" value="1"/>
</dbReference>
<keyword evidence="2 4" id="KW-0863">Zinc-finger</keyword>
<dbReference type="STRING" id="133383.A0A1R0H902"/>
<evidence type="ECO:0000259" key="5">
    <source>
        <dbReference type="PROSITE" id="PS51266"/>
    </source>
</evidence>
<dbReference type="PROSITE" id="PS51266">
    <property type="entry name" value="ZF_CHY"/>
    <property type="match status" value="1"/>
</dbReference>
<dbReference type="InterPro" id="IPR037274">
    <property type="entry name" value="Znf_CHY_sf"/>
</dbReference>
<dbReference type="Pfam" id="PF05495">
    <property type="entry name" value="zf-CHY"/>
    <property type="match status" value="1"/>
</dbReference>
<evidence type="ECO:0000256" key="2">
    <source>
        <dbReference type="ARBA" id="ARBA00022771"/>
    </source>
</evidence>
<dbReference type="InterPro" id="IPR052604">
    <property type="entry name" value="Mito_Tim_assembly_helper"/>
</dbReference>
<proteinExistence type="predicted"/>
<dbReference type="SUPFAM" id="SSF161219">
    <property type="entry name" value="CHY zinc finger-like"/>
    <property type="match status" value="1"/>
</dbReference>
<dbReference type="GO" id="GO:0005758">
    <property type="term" value="C:mitochondrial intermembrane space"/>
    <property type="evidence" value="ECO:0007669"/>
    <property type="project" value="TreeGrafter"/>
</dbReference>
<name>A0A1R0H902_9FUNG</name>
<organism evidence="6 7">
    <name type="scientific">Smittium mucronatum</name>
    <dbReference type="NCBI Taxonomy" id="133383"/>
    <lineage>
        <taxon>Eukaryota</taxon>
        <taxon>Fungi</taxon>
        <taxon>Fungi incertae sedis</taxon>
        <taxon>Zoopagomycota</taxon>
        <taxon>Kickxellomycotina</taxon>
        <taxon>Harpellomycetes</taxon>
        <taxon>Harpellales</taxon>
        <taxon>Legeriomycetaceae</taxon>
        <taxon>Smittium</taxon>
    </lineage>
</organism>
<keyword evidence="1" id="KW-0479">Metal-binding</keyword>
<evidence type="ECO:0000313" key="6">
    <source>
        <dbReference type="EMBL" id="OLY85639.1"/>
    </source>
</evidence>
<protein>
    <recommendedName>
        <fullName evidence="5">CHY-type domain-containing protein</fullName>
    </recommendedName>
</protein>
<dbReference type="GO" id="GO:0045041">
    <property type="term" value="P:protein import into mitochondrial intermembrane space"/>
    <property type="evidence" value="ECO:0007669"/>
    <property type="project" value="TreeGrafter"/>
</dbReference>
<gene>
    <name evidence="6" type="ORF">AYI68_g174</name>
</gene>
<dbReference type="PANTHER" id="PTHR28082">
    <property type="entry name" value="ZINC FINGER PROTEIN"/>
    <property type="match status" value="1"/>
</dbReference>
<dbReference type="OrthoDB" id="411372at2759"/>
<evidence type="ECO:0000313" key="7">
    <source>
        <dbReference type="Proteomes" id="UP000187455"/>
    </source>
</evidence>
<dbReference type="InterPro" id="IPR008913">
    <property type="entry name" value="Znf_CHY"/>
</dbReference>
<evidence type="ECO:0000256" key="3">
    <source>
        <dbReference type="ARBA" id="ARBA00022833"/>
    </source>
</evidence>
<dbReference type="GO" id="GO:0008270">
    <property type="term" value="F:zinc ion binding"/>
    <property type="evidence" value="ECO:0007669"/>
    <property type="project" value="UniProtKB-KW"/>
</dbReference>
<dbReference type="AlphaFoldDB" id="A0A1R0H902"/>
<reference evidence="6 7" key="1">
    <citation type="journal article" date="2016" name="Mol. Biol. Evol.">
        <title>Genome-Wide Survey of Gut Fungi (Harpellales) Reveals the First Horizontally Transferred Ubiquitin Gene from a Mosquito Host.</title>
        <authorList>
            <person name="Wang Y."/>
            <person name="White M.M."/>
            <person name="Kvist S."/>
            <person name="Moncalvo J.M."/>
        </authorList>
    </citation>
    <scope>NUCLEOTIDE SEQUENCE [LARGE SCALE GENOMIC DNA]</scope>
    <source>
        <strain evidence="6 7">ALG-7-W6</strain>
    </source>
</reference>
<comment type="caution">
    <text evidence="6">The sequence shown here is derived from an EMBL/GenBank/DDBJ whole genome shotgun (WGS) entry which is preliminary data.</text>
</comment>
<sequence length="125" mass="14566">MCKHILNAQVSIRAPCCKKWFDCPQCHQEKSNHELLRSNELVLACKKCKKVFRKDTEVIEDSDEADEYCPFCDNHYVIEAKIPKMGLGVEGEDLRIDNRFAKDDRIKESKLRSIFNPSDLDYRLG</sequence>
<dbReference type="EMBL" id="LSSL01000052">
    <property type="protein sequence ID" value="OLY85639.1"/>
    <property type="molecule type" value="Genomic_DNA"/>
</dbReference>
<feature type="domain" description="CHY-type" evidence="5">
    <location>
        <begin position="1"/>
        <end position="74"/>
    </location>
</feature>
<keyword evidence="3" id="KW-0862">Zinc</keyword>
<evidence type="ECO:0000256" key="4">
    <source>
        <dbReference type="PROSITE-ProRule" id="PRU00601"/>
    </source>
</evidence>
<accession>A0A1R0H902</accession>
<evidence type="ECO:0000256" key="1">
    <source>
        <dbReference type="ARBA" id="ARBA00022723"/>
    </source>
</evidence>